<gene>
    <name evidence="2" type="ORF">AX760_25370</name>
</gene>
<evidence type="ECO:0000313" key="3">
    <source>
        <dbReference type="Proteomes" id="UP000182661"/>
    </source>
</evidence>
<comment type="caution">
    <text evidence="2">The sequence shown here is derived from an EMBL/GenBank/DDBJ whole genome shotgun (WGS) entry which is preliminary data.</text>
</comment>
<dbReference type="AlphaFoldDB" id="A0A657LXE9"/>
<organism evidence="2 3">
    <name type="scientific">Pararhizobium antarcticum</name>
    <dbReference type="NCBI Taxonomy" id="1798805"/>
    <lineage>
        <taxon>Bacteria</taxon>
        <taxon>Pseudomonadati</taxon>
        <taxon>Pseudomonadota</taxon>
        <taxon>Alphaproteobacteria</taxon>
        <taxon>Hyphomicrobiales</taxon>
        <taxon>Rhizobiaceae</taxon>
        <taxon>Rhizobium/Agrobacterium group</taxon>
        <taxon>Pararhizobium</taxon>
    </lineage>
</organism>
<dbReference type="InterPro" id="IPR036291">
    <property type="entry name" value="NAD(P)-bd_dom_sf"/>
</dbReference>
<name>A0A657LXE9_9HYPH</name>
<evidence type="ECO:0000313" key="2">
    <source>
        <dbReference type="EMBL" id="OJG00634.1"/>
    </source>
</evidence>
<dbReference type="InterPro" id="IPR016040">
    <property type="entry name" value="NAD(P)-bd_dom"/>
</dbReference>
<dbReference type="EMBL" id="LSRP01000022">
    <property type="protein sequence ID" value="OJG00634.1"/>
    <property type="molecule type" value="Genomic_DNA"/>
</dbReference>
<evidence type="ECO:0000259" key="1">
    <source>
        <dbReference type="Pfam" id="PF13460"/>
    </source>
</evidence>
<keyword evidence="3" id="KW-1185">Reference proteome</keyword>
<protein>
    <recommendedName>
        <fullName evidence="1">NAD(P)-binding domain-containing protein</fullName>
    </recommendedName>
</protein>
<dbReference type="OrthoDB" id="7352262at2"/>
<dbReference type="SUPFAM" id="SSF51735">
    <property type="entry name" value="NAD(P)-binding Rossmann-fold domains"/>
    <property type="match status" value="1"/>
</dbReference>
<reference evidence="2 3" key="1">
    <citation type="submission" date="2016-02" db="EMBL/GenBank/DDBJ databases">
        <title>Genome sequencing of a beta-galactosidase producing bacteria Rhizobium sp. 59.</title>
        <authorList>
            <person name="Wang D."/>
            <person name="Kot W."/>
            <person name="Qin Y."/>
            <person name="Hansen L."/>
            <person name="Naqvi K."/>
            <person name="Rensing C."/>
        </authorList>
    </citation>
    <scope>NUCLEOTIDE SEQUENCE [LARGE SCALE GENOMIC DNA]</scope>
    <source>
        <strain evidence="2 3">59</strain>
    </source>
</reference>
<proteinExistence type="predicted"/>
<dbReference type="Pfam" id="PF13460">
    <property type="entry name" value="NAD_binding_10"/>
    <property type="match status" value="1"/>
</dbReference>
<sequence length="81" mass="8596">MYVILCGTGQVGSATARALLDEGQQVTIIIRDESHGEDLKEAGAKIAVADVVTSSAVDARCRKERAGKDHNHAPPSHKKSE</sequence>
<feature type="domain" description="NAD(P)-binding" evidence="1">
    <location>
        <begin position="7"/>
        <end position="59"/>
    </location>
</feature>
<accession>A0A657LXE9</accession>
<dbReference type="Gene3D" id="3.40.50.720">
    <property type="entry name" value="NAD(P)-binding Rossmann-like Domain"/>
    <property type="match status" value="1"/>
</dbReference>
<dbReference type="Proteomes" id="UP000182661">
    <property type="component" value="Unassembled WGS sequence"/>
</dbReference>
<dbReference type="RefSeq" id="WP_071831323.1">
    <property type="nucleotide sequence ID" value="NZ_LSRP01000022.1"/>
</dbReference>